<dbReference type="Gramene" id="TraesSYM2B03G00848920.1">
    <property type="protein sequence ID" value="TraesSYM2B03G00848920.1.CDS1"/>
    <property type="gene ID" value="TraesSYM2B03G00848920"/>
</dbReference>
<protein>
    <submittedName>
        <fullName evidence="1">Uncharacterized protein</fullName>
    </submittedName>
</protein>
<dbReference type="Gramene" id="TraesCLE_scaffold_141004_01G000100.1">
    <property type="protein sequence ID" value="TraesCLE_scaffold_141004_01G000100.1"/>
    <property type="gene ID" value="TraesCLE_scaffold_141004_01G000100"/>
</dbReference>
<name>A0A3B6C0X9_WHEAT</name>
<evidence type="ECO:0000313" key="2">
    <source>
        <dbReference type="Proteomes" id="UP000019116"/>
    </source>
</evidence>
<organism evidence="1">
    <name type="scientific">Triticum aestivum</name>
    <name type="common">Wheat</name>
    <dbReference type="NCBI Taxonomy" id="4565"/>
    <lineage>
        <taxon>Eukaryota</taxon>
        <taxon>Viridiplantae</taxon>
        <taxon>Streptophyta</taxon>
        <taxon>Embryophyta</taxon>
        <taxon>Tracheophyta</taxon>
        <taxon>Spermatophyta</taxon>
        <taxon>Magnoliopsida</taxon>
        <taxon>Liliopsida</taxon>
        <taxon>Poales</taxon>
        <taxon>Poaceae</taxon>
        <taxon>BOP clade</taxon>
        <taxon>Pooideae</taxon>
        <taxon>Triticodae</taxon>
        <taxon>Triticeae</taxon>
        <taxon>Triticinae</taxon>
        <taxon>Triticum</taxon>
    </lineage>
</organism>
<dbReference type="Gramene" id="TraesARI2B03G00847760.1">
    <property type="protein sequence ID" value="TraesARI2B03G00847760.1.CDS1"/>
    <property type="gene ID" value="TraesARI2B03G00847760"/>
</dbReference>
<keyword evidence="2" id="KW-1185">Reference proteome</keyword>
<dbReference type="Gramene" id="TraesMAC2B03G00836360.1">
    <property type="protein sequence ID" value="TraesMAC2B03G00836360.1.CDS1"/>
    <property type="gene ID" value="TraesMAC2B03G00836360"/>
</dbReference>
<sequence length="130" mass="15051">MATFCWQVGRTLGNTSRFFIVLTFGSFKPKEGLCLSYLHKFAWVRAGGNGGTSIFTLQDYHHDVWALLYWFKLPVMGTRRFNDQEDWSAKVVSEEGDVLVRCYGQLLHCDQKRNFVANFQFDDTLKTLPI</sequence>
<dbReference type="Gramene" id="TraesRN2B0100138500.1">
    <property type="protein sequence ID" value="TraesRN2B0100138500.1"/>
    <property type="gene ID" value="TraesRN2B0100138500"/>
</dbReference>
<dbReference type="Gramene" id="TraesNOR2B03G00849800.1">
    <property type="protein sequence ID" value="TraesNOR2B03G00849800.1.CDS1"/>
    <property type="gene ID" value="TraesNOR2B03G00849800"/>
</dbReference>
<dbReference type="Gramene" id="TraesCS2B02G065000.1">
    <property type="protein sequence ID" value="TraesCS2B02G065000.1.cds1"/>
    <property type="gene ID" value="TraesCS2B02G065000"/>
</dbReference>
<dbReference type="Gramene" id="TraesCS2B03G0138700.1">
    <property type="protein sequence ID" value="TraesCS2B03G0138700.1.CDS1"/>
    <property type="gene ID" value="TraesCS2B03G0138700"/>
</dbReference>
<reference evidence="1" key="2">
    <citation type="submission" date="2018-10" db="UniProtKB">
        <authorList>
            <consortium name="EnsemblPlants"/>
        </authorList>
    </citation>
    <scope>IDENTIFICATION</scope>
</reference>
<evidence type="ECO:0000313" key="1">
    <source>
        <dbReference type="EnsemblPlants" id="TraesCS2B02G065000.1.cds1"/>
    </source>
</evidence>
<dbReference type="STRING" id="4565.A0A3B6C0X9"/>
<dbReference type="OrthoDB" id="581142at2759"/>
<dbReference type="EnsemblPlants" id="TraesCS2B02G065000.1">
    <property type="protein sequence ID" value="TraesCS2B02G065000.1.cds1"/>
    <property type="gene ID" value="TraesCS2B02G065000"/>
</dbReference>
<dbReference type="Gramene" id="TraesROB_scaffold_131402_01G000100.1">
    <property type="protein sequence ID" value="TraesROB_scaffold_131402_01G000100.1"/>
    <property type="gene ID" value="TraesROB_scaffold_131402_01G000100"/>
</dbReference>
<reference evidence="1" key="1">
    <citation type="submission" date="2018-08" db="EMBL/GenBank/DDBJ databases">
        <authorList>
            <person name="Rossello M."/>
        </authorList>
    </citation>
    <scope>NUCLEOTIDE SEQUENCE [LARGE SCALE GENOMIC DNA]</scope>
    <source>
        <strain evidence="1">cv. Chinese Spring</strain>
    </source>
</reference>
<proteinExistence type="predicted"/>
<dbReference type="AlphaFoldDB" id="A0A3B6C0X9"/>
<dbReference type="Gramene" id="TraesJUL2B03G00843310.1">
    <property type="protein sequence ID" value="TraesJUL2B03G00843310.1.CDS1"/>
    <property type="gene ID" value="TraesJUL2B03G00843310"/>
</dbReference>
<dbReference type="Proteomes" id="UP000019116">
    <property type="component" value="Chromosome 2B"/>
</dbReference>
<accession>A0A3B6C0X9</accession>